<keyword evidence="7 9" id="KW-0408">Iron</keyword>
<dbReference type="SUPFAM" id="SSF161098">
    <property type="entry name" value="MetI-like"/>
    <property type="match status" value="2"/>
</dbReference>
<feature type="transmembrane region" description="Helical" evidence="10">
    <location>
        <begin position="252"/>
        <end position="272"/>
    </location>
</feature>
<dbReference type="Gene3D" id="1.10.760.10">
    <property type="entry name" value="Cytochrome c-like domain"/>
    <property type="match status" value="2"/>
</dbReference>
<evidence type="ECO:0000256" key="1">
    <source>
        <dbReference type="ARBA" id="ARBA00004429"/>
    </source>
</evidence>
<keyword evidence="4 10" id="KW-0812">Transmembrane</keyword>
<proteinExistence type="inferred from homology"/>
<dbReference type="GO" id="GO:0005886">
    <property type="term" value="C:plasma membrane"/>
    <property type="evidence" value="ECO:0007669"/>
    <property type="project" value="UniProtKB-SubCell"/>
</dbReference>
<feature type="transmembrane region" description="Helical" evidence="10">
    <location>
        <begin position="360"/>
        <end position="382"/>
    </location>
</feature>
<dbReference type="GO" id="GO:0046872">
    <property type="term" value="F:metal ion binding"/>
    <property type="evidence" value="ECO:0007669"/>
    <property type="project" value="UniProtKB-KW"/>
</dbReference>
<keyword evidence="6 10" id="KW-1133">Transmembrane helix</keyword>
<feature type="transmembrane region" description="Helical" evidence="10">
    <location>
        <begin position="144"/>
        <end position="168"/>
    </location>
</feature>
<dbReference type="Gene3D" id="1.10.3720.10">
    <property type="entry name" value="MetI-like"/>
    <property type="match status" value="2"/>
</dbReference>
<dbReference type="InterPro" id="IPR000515">
    <property type="entry name" value="MetI-like"/>
</dbReference>
<protein>
    <submittedName>
        <fullName evidence="13">Gluconate 2-dehydrogenase cytochrome c subunit</fullName>
        <ecNumber evidence="13">1.1.99.3</ecNumber>
    </submittedName>
</protein>
<keyword evidence="8 10" id="KW-0472">Membrane</keyword>
<evidence type="ECO:0000256" key="7">
    <source>
        <dbReference type="ARBA" id="ARBA00023004"/>
    </source>
</evidence>
<dbReference type="PANTHER" id="PTHR35008">
    <property type="entry name" value="BLL4482 PROTEIN-RELATED"/>
    <property type="match status" value="1"/>
</dbReference>
<dbReference type="PANTHER" id="PTHR35008:SF8">
    <property type="entry name" value="ALCOHOL DEHYDROGENASE CYTOCHROME C SUBUNIT"/>
    <property type="match status" value="1"/>
</dbReference>
<feature type="domain" description="Cytochrome c" evidence="12">
    <location>
        <begin position="390"/>
        <end position="499"/>
    </location>
</feature>
<evidence type="ECO:0000256" key="4">
    <source>
        <dbReference type="ARBA" id="ARBA00022692"/>
    </source>
</evidence>
<dbReference type="Pfam" id="PF00528">
    <property type="entry name" value="BPD_transp_1"/>
    <property type="match status" value="1"/>
</dbReference>
<name>A0A4U9CXW6_RAOTE</name>
<dbReference type="InterPro" id="IPR051459">
    <property type="entry name" value="Cytochrome_c-type_DH"/>
</dbReference>
<feature type="transmembrane region" description="Helical" evidence="10">
    <location>
        <begin position="206"/>
        <end position="227"/>
    </location>
</feature>
<dbReference type="Pfam" id="PF00034">
    <property type="entry name" value="Cytochrom_C"/>
    <property type="match status" value="1"/>
</dbReference>
<dbReference type="EMBL" id="CABDVU010000001">
    <property type="protein sequence ID" value="VTN09602.1"/>
    <property type="molecule type" value="Genomic_DNA"/>
</dbReference>
<organism evidence="13 14">
    <name type="scientific">Raoultella terrigena</name>
    <name type="common">Klebsiella terrigena</name>
    <dbReference type="NCBI Taxonomy" id="577"/>
    <lineage>
        <taxon>Bacteria</taxon>
        <taxon>Pseudomonadati</taxon>
        <taxon>Pseudomonadota</taxon>
        <taxon>Gammaproteobacteria</taxon>
        <taxon>Enterobacterales</taxon>
        <taxon>Enterobacteriaceae</taxon>
        <taxon>Klebsiella/Raoultella group</taxon>
        <taxon>Raoultella</taxon>
    </lineage>
</organism>
<dbReference type="CDD" id="cd06261">
    <property type="entry name" value="TM_PBP2"/>
    <property type="match status" value="1"/>
</dbReference>
<dbReference type="GO" id="GO:0033717">
    <property type="term" value="F:gluconate 2-dehydrogenase (acceptor) activity"/>
    <property type="evidence" value="ECO:0007669"/>
    <property type="project" value="UniProtKB-EC"/>
</dbReference>
<feature type="domain" description="Cytochrome c" evidence="12">
    <location>
        <begin position="543"/>
        <end position="659"/>
    </location>
</feature>
<keyword evidence="3 9" id="KW-0349">Heme</keyword>
<evidence type="ECO:0000259" key="11">
    <source>
        <dbReference type="PROSITE" id="PS50928"/>
    </source>
</evidence>
<feature type="transmembrane region" description="Helical" evidence="10">
    <location>
        <begin position="303"/>
        <end position="330"/>
    </location>
</feature>
<evidence type="ECO:0000256" key="2">
    <source>
        <dbReference type="ARBA" id="ARBA00022519"/>
    </source>
</evidence>
<accession>A0A4U9CXW6</accession>
<keyword evidence="13" id="KW-0560">Oxidoreductase</keyword>
<evidence type="ECO:0000313" key="14">
    <source>
        <dbReference type="Proteomes" id="UP000339249"/>
    </source>
</evidence>
<feature type="domain" description="Cytochrome c" evidence="12">
    <location>
        <begin position="682"/>
        <end position="772"/>
    </location>
</feature>
<dbReference type="PROSITE" id="PS50928">
    <property type="entry name" value="ABC_TM1"/>
    <property type="match status" value="1"/>
</dbReference>
<dbReference type="Proteomes" id="UP000339249">
    <property type="component" value="Unassembled WGS sequence"/>
</dbReference>
<keyword evidence="10" id="KW-0813">Transport</keyword>
<evidence type="ECO:0000256" key="8">
    <source>
        <dbReference type="ARBA" id="ARBA00023136"/>
    </source>
</evidence>
<dbReference type="SUPFAM" id="SSF46626">
    <property type="entry name" value="Cytochrome c"/>
    <property type="match status" value="3"/>
</dbReference>
<dbReference type="GO" id="GO:0055085">
    <property type="term" value="P:transmembrane transport"/>
    <property type="evidence" value="ECO:0007669"/>
    <property type="project" value="InterPro"/>
</dbReference>
<dbReference type="InterPro" id="IPR036909">
    <property type="entry name" value="Cyt_c-like_dom_sf"/>
</dbReference>
<evidence type="ECO:0000256" key="10">
    <source>
        <dbReference type="RuleBase" id="RU363032"/>
    </source>
</evidence>
<dbReference type="InterPro" id="IPR035906">
    <property type="entry name" value="MetI-like_sf"/>
</dbReference>
<dbReference type="EC" id="1.1.99.3" evidence="13"/>
<feature type="transmembrane region" description="Helical" evidence="10">
    <location>
        <begin position="104"/>
        <end position="124"/>
    </location>
</feature>
<gene>
    <name evidence="13" type="ORF">NCTC9185_01493</name>
</gene>
<reference evidence="13 14" key="1">
    <citation type="submission" date="2019-04" db="EMBL/GenBank/DDBJ databases">
        <authorList>
            <consortium name="Pathogen Informatics"/>
        </authorList>
    </citation>
    <scope>NUCLEOTIDE SEQUENCE [LARGE SCALE GENOMIC DNA]</scope>
    <source>
        <strain evidence="13 14">NCTC9185</strain>
    </source>
</reference>
<feature type="transmembrane region" description="Helical" evidence="10">
    <location>
        <begin position="70"/>
        <end position="92"/>
    </location>
</feature>
<comment type="subcellular location">
    <subcellularLocation>
        <location evidence="1">Cell inner membrane</location>
        <topology evidence="1">Multi-pass membrane protein</topology>
    </subcellularLocation>
    <subcellularLocation>
        <location evidence="10">Cell membrane</location>
        <topology evidence="10">Multi-pass membrane protein</topology>
    </subcellularLocation>
</comment>
<dbReference type="AlphaFoldDB" id="A0A4U9CXW6"/>
<keyword evidence="2" id="KW-0997">Cell inner membrane</keyword>
<evidence type="ECO:0000259" key="12">
    <source>
        <dbReference type="PROSITE" id="PS51007"/>
    </source>
</evidence>
<evidence type="ECO:0000256" key="6">
    <source>
        <dbReference type="ARBA" id="ARBA00022989"/>
    </source>
</evidence>
<sequence>MNVLRRKWQGLPRGIVVLIAALAIYVPLLFIVVQSFLSAPFFARSKAFSFEAFEFIFTDPDFYLALRSGFILAFGLVAIAIPLGGILAFLMVRTDLPGRRFIEPLILVPIFVSPMVLAFGYVVAAGPVGFFSQWAERLLGFVPWNIYSMFSIVAIAGLTHVPHAYLYISSALRSVGSDVEEAARTVGASPLQVMTSVSLPMVRPSILYACVLLFFLGLEVFGLMLVLGDPEGNMVLATYLYKLTNKLGTPSYHLMAAVAVVLICITIPLVMLQRRLMRTANRFVTMKGKASQARALPLGKWRWVAGVVVVLWLTVTIGVPLLGVAMRAFISNWGVGVSLWDELSLATFRNIWQQPNLLRAIVNSMAIGIFGGALAVVCYLFVGIAMHRKPDNVTRFLDYSVLVPRAGDCVACHTNGKEGQPFAGGLPMGTPIGTIYSTNITPDKTHGIGDYTFEEFDDAVRKGVRKDGSTLYPAMPYPSFARISEADMRAMYAYFMHGVAPVNAANRDSDIPWPLSMRWPLVFWRGIFAPAPSDFVANPQVDPLLERGRYLVEGLGHCGACHTPRSLTMQEKALSETEGDDFLAGSSAPVDGWVASSLRGENRDGLGSWSEAELAEFLKTGRNDKSVVFGGMSDVVEHSLQYLSDEDVTAIARYLKSLPPRGGQQTPAPVEDSVAKDLWKGDDSKPGAALYVDNCAACHRTDGAGYKRAFPALKGNPVVQTQDATSLIHIILTGSTTPAVKNAVSNLTMPPFGWRLDDGQVADVVNFIRTSWGNSAPPVTASDVAKVRKDRSIVPDEKALGSADISKLPVTGQ</sequence>
<evidence type="ECO:0000256" key="5">
    <source>
        <dbReference type="ARBA" id="ARBA00022723"/>
    </source>
</evidence>
<keyword evidence="5 9" id="KW-0479">Metal-binding</keyword>
<dbReference type="GO" id="GO:0020037">
    <property type="term" value="F:heme binding"/>
    <property type="evidence" value="ECO:0007669"/>
    <property type="project" value="InterPro"/>
</dbReference>
<feature type="transmembrane region" description="Helical" evidence="10">
    <location>
        <begin position="15"/>
        <end position="37"/>
    </location>
</feature>
<comment type="similarity">
    <text evidence="10">Belongs to the binding-protein-dependent transport system permease family.</text>
</comment>
<evidence type="ECO:0000256" key="3">
    <source>
        <dbReference type="ARBA" id="ARBA00022617"/>
    </source>
</evidence>
<dbReference type="PROSITE" id="PS51007">
    <property type="entry name" value="CYTC"/>
    <property type="match status" value="3"/>
</dbReference>
<keyword evidence="2" id="KW-1003">Cell membrane</keyword>
<dbReference type="InterPro" id="IPR009056">
    <property type="entry name" value="Cyt_c-like_dom"/>
</dbReference>
<dbReference type="GO" id="GO:0009055">
    <property type="term" value="F:electron transfer activity"/>
    <property type="evidence" value="ECO:0007669"/>
    <property type="project" value="InterPro"/>
</dbReference>
<evidence type="ECO:0000256" key="9">
    <source>
        <dbReference type="PROSITE-ProRule" id="PRU00433"/>
    </source>
</evidence>
<feature type="domain" description="ABC transmembrane type-1" evidence="11">
    <location>
        <begin position="66"/>
        <end position="273"/>
    </location>
</feature>
<evidence type="ECO:0000313" key="13">
    <source>
        <dbReference type="EMBL" id="VTN09602.1"/>
    </source>
</evidence>